<keyword evidence="1" id="KW-0812">Transmembrane</keyword>
<comment type="caution">
    <text evidence="3">The sequence shown here is derived from an EMBL/GenBank/DDBJ whole genome shotgun (WGS) entry which is preliminary data.</text>
</comment>
<keyword evidence="1" id="KW-1133">Transmembrane helix</keyword>
<feature type="transmembrane region" description="Helical" evidence="1">
    <location>
        <begin position="414"/>
        <end position="436"/>
    </location>
</feature>
<feature type="transmembrane region" description="Helical" evidence="1">
    <location>
        <begin position="377"/>
        <end position="402"/>
    </location>
</feature>
<dbReference type="Proteomes" id="UP000319424">
    <property type="component" value="Unassembled WGS sequence"/>
</dbReference>
<dbReference type="Proteomes" id="UP000093352">
    <property type="component" value="Unassembled WGS sequence"/>
</dbReference>
<evidence type="ECO:0000259" key="2">
    <source>
        <dbReference type="Pfam" id="PF07670"/>
    </source>
</evidence>
<dbReference type="InterPro" id="IPR011642">
    <property type="entry name" value="Gate_dom"/>
</dbReference>
<dbReference type="OrthoDB" id="1633380at2"/>
<keyword evidence="5" id="KW-1185">Reference proteome</keyword>
<dbReference type="RefSeq" id="WP_068913028.1">
    <property type="nucleotide sequence ID" value="NZ_MBEW02000012.1"/>
</dbReference>
<feature type="transmembrane region" description="Helical" evidence="1">
    <location>
        <begin position="12"/>
        <end position="33"/>
    </location>
</feature>
<dbReference type="EMBL" id="VJXW01000011">
    <property type="protein sequence ID" value="TRW25017.1"/>
    <property type="molecule type" value="Genomic_DNA"/>
</dbReference>
<feature type="transmembrane region" description="Helical" evidence="1">
    <location>
        <begin position="231"/>
        <end position="251"/>
    </location>
</feature>
<reference evidence="3 5" key="1">
    <citation type="journal article" date="2016" name="Genome Announc.">
        <title>Draft Genome Sequence of Criibacterium bergeronii gen. nov., sp. nov., Strain CCRI-22567T, Isolated from a Vaginal Sample from a Woman with Bacterial Vaginosis.</title>
        <authorList>
            <person name="Maheux A.F."/>
            <person name="Berube E."/>
            <person name="Boudreau D.K."/>
            <person name="Raymond F."/>
            <person name="Corbeil J."/>
            <person name="Roy P.H."/>
            <person name="Boissinot M."/>
            <person name="Omar R.F."/>
        </authorList>
    </citation>
    <scope>NUCLEOTIDE SEQUENCE [LARGE SCALE GENOMIC DNA]</scope>
    <source>
        <strain evidence="3 5">CCRI-22567</strain>
    </source>
</reference>
<name>A0A371IKS9_9FIRM</name>
<protein>
    <submittedName>
        <fullName evidence="3">YjiH family protein</fullName>
    </submittedName>
</protein>
<accession>A0A371IKS9</accession>
<evidence type="ECO:0000313" key="3">
    <source>
        <dbReference type="EMBL" id="RDY21102.1"/>
    </source>
</evidence>
<dbReference type="EMBL" id="MBEW02000012">
    <property type="protein sequence ID" value="RDY21102.1"/>
    <property type="molecule type" value="Genomic_DNA"/>
</dbReference>
<feature type="domain" description="Nucleoside transporter/FeoB GTPase Gate" evidence="2">
    <location>
        <begin position="125"/>
        <end position="225"/>
    </location>
</feature>
<dbReference type="AlphaFoldDB" id="A0A371IKS9"/>
<organism evidence="3 5">
    <name type="scientific">Criibacterium bergeronii</name>
    <dbReference type="NCBI Taxonomy" id="1871336"/>
    <lineage>
        <taxon>Bacteria</taxon>
        <taxon>Bacillati</taxon>
        <taxon>Bacillota</taxon>
        <taxon>Clostridia</taxon>
        <taxon>Peptostreptococcales</taxon>
        <taxon>Filifactoraceae</taxon>
        <taxon>Criibacterium</taxon>
    </lineage>
</organism>
<evidence type="ECO:0000256" key="1">
    <source>
        <dbReference type="SAM" id="Phobius"/>
    </source>
</evidence>
<dbReference type="STRING" id="1871336.BBG48_08885"/>
<feature type="transmembrane region" description="Helical" evidence="1">
    <location>
        <begin position="86"/>
        <end position="103"/>
    </location>
</feature>
<feature type="transmembrane region" description="Helical" evidence="1">
    <location>
        <begin position="315"/>
        <end position="340"/>
    </location>
</feature>
<sequence>MAKVKYTSVDVIKFLVYSLFGIFMFFVPIKATIAGKESSSIPIDHILSLIKSIPNFGLVFGTFMVLAGIVYAIYTKSYAKSAVAKVFFALKLLALVFLFMHLTKMGPARFFDIDMLPMIFNAIMVSVVTIVPVGSIFLGFLTGFGLMEFIGVFMEPVMRPVFKTPGKSAVDAVASFVGSYSLALLITNRVYKEDFYTSKEAAIIATGFSTVSATFMIIVAKTLNIMDNWGFYFWITLLITFAVTAITARIYPLNKKEQKYYSGKDAVTEEKKRFKFSDAVDAGMTAFKQAPPVFEVIKSNFIDGFKMALGIAPSLLGVGMLGLILAEYTPVFDIIGYIFYPFTALTQVPDALLTAKALALSIAEMLLPSAVVTETPIITRMLVAIVSVSEVLFFSASIPCMMGTQIPIKFTDYLIIWVERVILSILIAAPILHIAAPILHLV</sequence>
<keyword evidence="1" id="KW-0472">Membrane</keyword>
<reference evidence="3" key="2">
    <citation type="submission" date="2018-07" db="EMBL/GenBank/DDBJ databases">
        <authorList>
            <person name="Quirk P.G."/>
            <person name="Krulwich T.A."/>
        </authorList>
    </citation>
    <scope>NUCLEOTIDE SEQUENCE</scope>
    <source>
        <strain evidence="3">CCRI-22567</strain>
    </source>
</reference>
<dbReference type="Pfam" id="PF07670">
    <property type="entry name" value="Gate"/>
    <property type="match status" value="1"/>
</dbReference>
<feature type="transmembrane region" description="Helical" evidence="1">
    <location>
        <begin position="123"/>
        <end position="147"/>
    </location>
</feature>
<gene>
    <name evidence="3" type="ORF">BBG48_006645</name>
    <name evidence="4" type="ORF">FL857_07745</name>
</gene>
<evidence type="ECO:0000313" key="6">
    <source>
        <dbReference type="Proteomes" id="UP000319424"/>
    </source>
</evidence>
<evidence type="ECO:0000313" key="4">
    <source>
        <dbReference type="EMBL" id="TRW25017.1"/>
    </source>
</evidence>
<reference evidence="4 6" key="3">
    <citation type="submission" date="2019-07" db="EMBL/GenBank/DDBJ databases">
        <title>Criibacterium bergeronii gen. nov., sp. nov. isolated from human clinical samples.</title>
        <authorList>
            <person name="Maheux A.F."/>
            <person name="Boudreau D.K."/>
            <person name="Berube E."/>
            <person name="Brodeur S."/>
            <person name="Bernard K.A."/>
            <person name="Abed J.Y."/>
            <person name="Ducrey E."/>
            <person name="Guay E.F."/>
            <person name="Raymond F."/>
            <person name="Corbeil J."/>
            <person name="Domingo M.-C."/>
            <person name="Roy P.H."/>
            <person name="Boissinot M."/>
            <person name="Tocheva E.I."/>
            <person name="Omar R.F."/>
        </authorList>
    </citation>
    <scope>NUCLEOTIDE SEQUENCE [LARGE SCALE GENOMIC DNA]</scope>
    <source>
        <strain evidence="4 6">CCRI-24246</strain>
    </source>
</reference>
<feature type="transmembrane region" description="Helical" evidence="1">
    <location>
        <begin position="53"/>
        <end position="74"/>
    </location>
</feature>
<proteinExistence type="predicted"/>
<evidence type="ECO:0000313" key="5">
    <source>
        <dbReference type="Proteomes" id="UP000093352"/>
    </source>
</evidence>
<feature type="transmembrane region" description="Helical" evidence="1">
    <location>
        <begin position="201"/>
        <end position="219"/>
    </location>
</feature>